<accession>Q9UY39</accession>
<reference evidence="1" key="3">
    <citation type="journal article" date="2001" name="Genome Res.">
        <title>Genome evolution at the genus level: comparison of three complete genomes of hyperthermophilic archaea.</title>
        <authorList>
            <person name="Lecompte O."/>
            <person name="Ripp R."/>
            <person name="Puzos-Barbe V."/>
            <person name="Duprat S."/>
            <person name="Heilig R."/>
            <person name="Dietrich J."/>
            <person name="Thierry J.C."/>
            <person name="Poch O."/>
        </authorList>
    </citation>
    <scope>NUCLEOTIDE SEQUENCE</scope>
    <source>
        <strain evidence="1">Orsay</strain>
    </source>
</reference>
<dbReference type="KEGG" id="pab:PAB1094"/>
<protein>
    <submittedName>
        <fullName evidence="1">Uncharacterized protein</fullName>
    </submittedName>
</protein>
<evidence type="ECO:0000313" key="3">
    <source>
        <dbReference type="Proteomes" id="UP000000810"/>
    </source>
</evidence>
<gene>
    <name evidence="1" type="ordered locus">PAB1094</name>
</gene>
<keyword evidence="3" id="KW-1185">Reference proteome</keyword>
<sequence length="143" mass="16580">MPVLKIMSINHPIKFIQEFFKDVEKIEFWDNNKYTAELQLKDGRIRVNLRLSDNEVIISSDEYLFKEVLFELLKLSEYLRKSLMLCIIDKPMKIDHSDGYMKLPGGEVRFVKVTDSLWIGSDGNVTIISGDIRGIAELVEVIK</sequence>
<dbReference type="PIR" id="G75016">
    <property type="entry name" value="G75016"/>
</dbReference>
<dbReference type="OrthoDB" id="86327at2157"/>
<evidence type="ECO:0000313" key="4">
    <source>
        <dbReference type="Proteomes" id="UP000009139"/>
    </source>
</evidence>
<dbReference type="Proteomes" id="UP000000810">
    <property type="component" value="Chromosome"/>
</dbReference>
<reference evidence="2 4" key="5">
    <citation type="journal article" date="2012" name="Curr. Microbiol.">
        <title>Re-annotation of two hyperthermophilic archaea Pyrococcus abyssi GE5 and Pyrococcus furiosus DSM 3638.</title>
        <authorList>
            <person name="Gao J."/>
            <person name="Wang J."/>
        </authorList>
    </citation>
    <scope>GENOME REANNOTATION</scope>
    <source>
        <strain evidence="2">GE5</strain>
        <strain evidence="4">GE5 / Orsay</strain>
    </source>
</reference>
<dbReference type="PATRIC" id="fig|272844.11.peg.1783"/>
<dbReference type="STRING" id="272844.PAB1094"/>
<dbReference type="Proteomes" id="UP000009139">
    <property type="component" value="Chromosome"/>
</dbReference>
<proteinExistence type="predicted"/>
<name>Q9UY39_PYRAB</name>
<reference evidence="1" key="1">
    <citation type="submission" date="1999-07" db="EMBL/GenBank/DDBJ databases">
        <authorList>
            <person name="Genoscope"/>
        </authorList>
    </citation>
    <scope>NUCLEOTIDE SEQUENCE</scope>
    <source>
        <strain evidence="1">Orsay</strain>
    </source>
</reference>
<dbReference type="eggNOG" id="arCOG07109">
    <property type="taxonomic scope" value="Archaea"/>
</dbReference>
<reference evidence="1 3" key="4">
    <citation type="journal article" date="2003" name="Mol. Microbiol.">
        <title>An integrated analysis of the genome of the hyperthermophilic archaeon Pyrococcus abyssi.</title>
        <authorList>
            <person name="Cohen G."/>
            <person name="Barbe V."/>
            <person name="Flament D."/>
            <person name="Galperin M."/>
            <person name="Heilig R."/>
            <person name="Ripp R."/>
            <person name="Lecompte O."/>
            <person name="Prieur D."/>
            <person name="Poch O."/>
            <person name="Quellerou J."/>
            <person name="Thierry J.C."/>
            <person name="Van der Oost J."/>
            <person name="Weissenbach J."/>
            <person name="Zivanovic Y."/>
            <person name="Forterre P."/>
        </authorList>
    </citation>
    <scope>NUCLEOTIDE SEQUENCE [LARGE SCALE GENOMIC DNA]</scope>
    <source>
        <strain evidence="3">GE5 / Orsay</strain>
        <strain evidence="1">Orsay</strain>
    </source>
</reference>
<dbReference type="RefSeq" id="WP_010868787.1">
    <property type="nucleotide sequence ID" value="NC_000868.1"/>
</dbReference>
<evidence type="ECO:0000313" key="2">
    <source>
        <dbReference type="EMBL" id="CCE71137.1"/>
    </source>
</evidence>
<dbReference type="AlphaFoldDB" id="Q9UY39"/>
<dbReference type="HOGENOM" id="CLU_146470_0_0_2"/>
<dbReference type="EMBL" id="HE613800">
    <property type="protein sequence ID" value="CCE71137.1"/>
    <property type="molecule type" value="Genomic_DNA"/>
</dbReference>
<organism evidence="1 3">
    <name type="scientific">Pyrococcus abyssi (strain GE5 / Orsay)</name>
    <dbReference type="NCBI Taxonomy" id="272844"/>
    <lineage>
        <taxon>Archaea</taxon>
        <taxon>Methanobacteriati</taxon>
        <taxon>Methanobacteriota</taxon>
        <taxon>Thermococci</taxon>
        <taxon>Thermococcales</taxon>
        <taxon>Thermococcaceae</taxon>
        <taxon>Pyrococcus</taxon>
    </lineage>
</organism>
<reference evidence="1" key="2">
    <citation type="journal article" date="2000" name="J. Mol. Biol.">
        <title>Archaeal homologs of eukaryotic methylation guide small nucleolar RNAs: lessons from the Pyrococcus genomes.</title>
        <authorList>
            <person name="Gaspin C."/>
            <person name="Cavaille J."/>
            <person name="Erauso G."/>
        </authorList>
    </citation>
    <scope>NUCLEOTIDE SEQUENCE</scope>
    <source>
        <strain evidence="1">Orsay</strain>
    </source>
</reference>
<dbReference type="EMBL" id="AJ248288">
    <property type="protein sequence ID" value="CAB50573.1"/>
    <property type="molecule type" value="Genomic_DNA"/>
</dbReference>
<evidence type="ECO:0000313" key="1">
    <source>
        <dbReference type="EMBL" id="CAB50573.1"/>
    </source>
</evidence>